<evidence type="ECO:0000256" key="2">
    <source>
        <dbReference type="SAM" id="SignalP"/>
    </source>
</evidence>
<dbReference type="InterPro" id="IPR014917">
    <property type="entry name" value="DUF1800"/>
</dbReference>
<gene>
    <name evidence="3" type="ORF">SBA1_270050</name>
</gene>
<feature type="compositionally biased region" description="Low complexity" evidence="1">
    <location>
        <begin position="234"/>
        <end position="253"/>
    </location>
</feature>
<feature type="compositionally biased region" description="Polar residues" evidence="1">
    <location>
        <begin position="214"/>
        <end position="232"/>
    </location>
</feature>
<protein>
    <recommendedName>
        <fullName evidence="5">DUF1800 domain-containing protein</fullName>
    </recommendedName>
</protein>
<feature type="compositionally biased region" description="Low complexity" evidence="1">
    <location>
        <begin position="193"/>
        <end position="208"/>
    </location>
</feature>
<feature type="compositionally biased region" description="Basic and acidic residues" evidence="1">
    <location>
        <begin position="143"/>
        <end position="152"/>
    </location>
</feature>
<evidence type="ECO:0000313" key="3">
    <source>
        <dbReference type="EMBL" id="SPF39335.1"/>
    </source>
</evidence>
<feature type="region of interest" description="Disordered" evidence="1">
    <location>
        <begin position="716"/>
        <end position="763"/>
    </location>
</feature>
<dbReference type="Proteomes" id="UP000238701">
    <property type="component" value="Unassembled WGS sequence"/>
</dbReference>
<evidence type="ECO:0000313" key="4">
    <source>
        <dbReference type="Proteomes" id="UP000238701"/>
    </source>
</evidence>
<evidence type="ECO:0000256" key="1">
    <source>
        <dbReference type="SAM" id="MobiDB-lite"/>
    </source>
</evidence>
<feature type="chain" id="PRO_5015755791" description="DUF1800 domain-containing protein" evidence="2">
    <location>
        <begin position="21"/>
        <end position="763"/>
    </location>
</feature>
<sequence>MRSGVIKLVLLAVTLSLACAAPQLLAKKKEKVADSGLDEQKRALHALNRLTFGPRPGDVQQVMAMGVDQWIDLQLHPEKIPNAAMESRLAPFRTLRMSSREMVENFPDNPMLKQVMDGKRPMPSDPAKRAIYQVQIARMLEKKEAREERKADTATASAPPPAADTAKTAEELAAAANTTGGAADSAKTQEELAAAAAASPDAMPATPAGGNAMNAMSTGNSEATSNNAQGGETSMAPPAESASAAPVAAQSAPMDDFEARRREERLYADLEVQTLLDLPPDQRYKKVLSMSSDQQVAFAETLRGGKGQEFLAGLDPKQKETLQAMNNPQSVITDELVQAKLLRATYSERQLEEVMTDFWFNHFNVFIGKGADRVLVTSYEQDVIRPHAVGKFEDLLLATARSPAMLFYLDNWMSMGPDSMQALGIPGRPGFNGPYGYPRRNPNAKPKQNSGLNENYGRELLELHTLSVNGGYSQRDVTEVAKVFTGWTIDKPNEGGDFRYDPRRHEPGPKFVLGHRIKPKGEDEGREVLHMLATSPQTAHFISLKLAQRFVADDPPPALVDRMAKTFLKKKGDIREVLSALFHSPEFWDESAYRAKVKTPLEFVASAVRATGADVEDAMPLARQLNNMGMPLYGAQPPTGYSMKAETWVSSSALLNRMNFALGLTGGKVRGVKVDAVQLAGGPPPPDPAMTLSVLEAKLLAADVSKQTHDSITTQIDASARNAVPAQLNNDQKAQRRPADTARPPDASMIAGLLLGSPEFQRR</sequence>
<proteinExistence type="predicted"/>
<feature type="region of interest" description="Disordered" evidence="1">
    <location>
        <begin position="143"/>
        <end position="255"/>
    </location>
</feature>
<accession>A0A2U3KI37</accession>
<feature type="signal peptide" evidence="2">
    <location>
        <begin position="1"/>
        <end position="20"/>
    </location>
</feature>
<keyword evidence="2" id="KW-0732">Signal</keyword>
<dbReference type="OrthoDB" id="9772295at2"/>
<evidence type="ECO:0008006" key="5">
    <source>
        <dbReference type="Google" id="ProtNLM"/>
    </source>
</evidence>
<organism evidence="3 4">
    <name type="scientific">Candidatus Sulfotelmatobacter kueseliae</name>
    <dbReference type="NCBI Taxonomy" id="2042962"/>
    <lineage>
        <taxon>Bacteria</taxon>
        <taxon>Pseudomonadati</taxon>
        <taxon>Acidobacteriota</taxon>
        <taxon>Terriglobia</taxon>
        <taxon>Terriglobales</taxon>
        <taxon>Candidatus Korobacteraceae</taxon>
        <taxon>Candidatus Sulfotelmatobacter</taxon>
    </lineage>
</organism>
<feature type="compositionally biased region" description="Low complexity" evidence="1">
    <location>
        <begin position="153"/>
        <end position="186"/>
    </location>
</feature>
<name>A0A2U3KI37_9BACT</name>
<dbReference type="Pfam" id="PF08811">
    <property type="entry name" value="DUF1800"/>
    <property type="match status" value="1"/>
</dbReference>
<dbReference type="AlphaFoldDB" id="A0A2U3KI37"/>
<dbReference type="EMBL" id="OMOD01000119">
    <property type="protein sequence ID" value="SPF39335.1"/>
    <property type="molecule type" value="Genomic_DNA"/>
</dbReference>
<reference evidence="4" key="1">
    <citation type="submission" date="2018-02" db="EMBL/GenBank/DDBJ databases">
        <authorList>
            <person name="Hausmann B."/>
        </authorList>
    </citation>
    <scope>NUCLEOTIDE SEQUENCE [LARGE SCALE GENOMIC DNA]</scope>
    <source>
        <strain evidence="4">Peat soil MAG SbA1</strain>
    </source>
</reference>
<dbReference type="PROSITE" id="PS51257">
    <property type="entry name" value="PROKAR_LIPOPROTEIN"/>
    <property type="match status" value="1"/>
</dbReference>